<keyword evidence="1" id="KW-0812">Transmembrane</keyword>
<evidence type="ECO:0000313" key="3">
    <source>
        <dbReference type="Proteomes" id="UP001454036"/>
    </source>
</evidence>
<name>A0AAV3NID9_LITER</name>
<gene>
    <name evidence="2" type="ORF">LIER_00288</name>
</gene>
<reference evidence="2 3" key="1">
    <citation type="submission" date="2024-01" db="EMBL/GenBank/DDBJ databases">
        <title>The complete chloroplast genome sequence of Lithospermum erythrorhizon: insights into the phylogenetic relationship among Boraginaceae species and the maternal lineages of purple gromwells.</title>
        <authorList>
            <person name="Okada T."/>
            <person name="Watanabe K."/>
        </authorList>
    </citation>
    <scope>NUCLEOTIDE SEQUENCE [LARGE SCALE GENOMIC DNA]</scope>
</reference>
<sequence>MTTRARYYTGFGTSVSLAPLVSREKSFFYTDVSYSLDQARRDQLTVDYPGFELVIVGYIGIIISQGLLRPNAPPPHRQPPMLKL</sequence>
<evidence type="ECO:0000313" key="2">
    <source>
        <dbReference type="EMBL" id="GAA0138566.1"/>
    </source>
</evidence>
<protein>
    <submittedName>
        <fullName evidence="2">Uncharacterized protein</fullName>
    </submittedName>
</protein>
<comment type="caution">
    <text evidence="2">The sequence shown here is derived from an EMBL/GenBank/DDBJ whole genome shotgun (WGS) entry which is preliminary data.</text>
</comment>
<evidence type="ECO:0000256" key="1">
    <source>
        <dbReference type="SAM" id="Phobius"/>
    </source>
</evidence>
<accession>A0AAV3NID9</accession>
<proteinExistence type="predicted"/>
<feature type="transmembrane region" description="Helical" evidence="1">
    <location>
        <begin position="50"/>
        <end position="68"/>
    </location>
</feature>
<dbReference type="AlphaFoldDB" id="A0AAV3NID9"/>
<keyword evidence="3" id="KW-1185">Reference proteome</keyword>
<keyword evidence="1" id="KW-0472">Membrane</keyword>
<dbReference type="EMBL" id="BAABME010000021">
    <property type="protein sequence ID" value="GAA0138566.1"/>
    <property type="molecule type" value="Genomic_DNA"/>
</dbReference>
<keyword evidence="1" id="KW-1133">Transmembrane helix</keyword>
<dbReference type="Proteomes" id="UP001454036">
    <property type="component" value="Unassembled WGS sequence"/>
</dbReference>
<organism evidence="2 3">
    <name type="scientific">Lithospermum erythrorhizon</name>
    <name type="common">Purple gromwell</name>
    <name type="synonym">Lithospermum officinale var. erythrorhizon</name>
    <dbReference type="NCBI Taxonomy" id="34254"/>
    <lineage>
        <taxon>Eukaryota</taxon>
        <taxon>Viridiplantae</taxon>
        <taxon>Streptophyta</taxon>
        <taxon>Embryophyta</taxon>
        <taxon>Tracheophyta</taxon>
        <taxon>Spermatophyta</taxon>
        <taxon>Magnoliopsida</taxon>
        <taxon>eudicotyledons</taxon>
        <taxon>Gunneridae</taxon>
        <taxon>Pentapetalae</taxon>
        <taxon>asterids</taxon>
        <taxon>lamiids</taxon>
        <taxon>Boraginales</taxon>
        <taxon>Boraginaceae</taxon>
        <taxon>Boraginoideae</taxon>
        <taxon>Lithospermeae</taxon>
        <taxon>Lithospermum</taxon>
    </lineage>
</organism>